<evidence type="ECO:0000256" key="1">
    <source>
        <dbReference type="SAM" id="MobiDB-lite"/>
    </source>
</evidence>
<comment type="caution">
    <text evidence="2">The sequence shown here is derived from an EMBL/GenBank/DDBJ whole genome shotgun (WGS) entry which is preliminary data.</text>
</comment>
<gene>
    <name evidence="2" type="ORF">LARSCL_LOCUS15152</name>
</gene>
<feature type="region of interest" description="Disordered" evidence="1">
    <location>
        <begin position="1"/>
        <end position="35"/>
    </location>
</feature>
<reference evidence="2 3" key="1">
    <citation type="submission" date="2024-04" db="EMBL/GenBank/DDBJ databases">
        <authorList>
            <person name="Rising A."/>
            <person name="Reimegard J."/>
            <person name="Sonavane S."/>
            <person name="Akerstrom W."/>
            <person name="Nylinder S."/>
            <person name="Hedman E."/>
            <person name="Kallberg Y."/>
        </authorList>
    </citation>
    <scope>NUCLEOTIDE SEQUENCE [LARGE SCALE GENOMIC DNA]</scope>
</reference>
<dbReference type="Proteomes" id="UP001497382">
    <property type="component" value="Unassembled WGS sequence"/>
</dbReference>
<feature type="non-terminal residue" evidence="2">
    <location>
        <position position="1"/>
    </location>
</feature>
<sequence length="126" mass="14688">PTCRHSRPAVTRPLPKGSLPSAFLPGNHSSPRNGRNLRYIWRERERRFFIFFFFPRIMMSAYRSVKFSSMSFADENENNRSSAHRRVQSSDRKCQSDIEAINDLWSITVEQCTLASRKAKPKILPL</sequence>
<dbReference type="AlphaFoldDB" id="A0AAV2AVJ9"/>
<accession>A0AAV2AVJ9</accession>
<name>A0AAV2AVJ9_9ARAC</name>
<proteinExistence type="predicted"/>
<dbReference type="EMBL" id="CAXIEN010000225">
    <property type="protein sequence ID" value="CAL1288083.1"/>
    <property type="molecule type" value="Genomic_DNA"/>
</dbReference>
<protein>
    <submittedName>
        <fullName evidence="2">Uncharacterized protein</fullName>
    </submittedName>
</protein>
<evidence type="ECO:0000313" key="3">
    <source>
        <dbReference type="Proteomes" id="UP001497382"/>
    </source>
</evidence>
<organism evidence="2 3">
    <name type="scientific">Larinioides sclopetarius</name>
    <dbReference type="NCBI Taxonomy" id="280406"/>
    <lineage>
        <taxon>Eukaryota</taxon>
        <taxon>Metazoa</taxon>
        <taxon>Ecdysozoa</taxon>
        <taxon>Arthropoda</taxon>
        <taxon>Chelicerata</taxon>
        <taxon>Arachnida</taxon>
        <taxon>Araneae</taxon>
        <taxon>Araneomorphae</taxon>
        <taxon>Entelegynae</taxon>
        <taxon>Araneoidea</taxon>
        <taxon>Araneidae</taxon>
        <taxon>Larinioides</taxon>
    </lineage>
</organism>
<keyword evidence="3" id="KW-1185">Reference proteome</keyword>
<evidence type="ECO:0000313" key="2">
    <source>
        <dbReference type="EMBL" id="CAL1288083.1"/>
    </source>
</evidence>